<dbReference type="PROSITE" id="PS50082">
    <property type="entry name" value="WD_REPEATS_2"/>
    <property type="match status" value="2"/>
</dbReference>
<dbReference type="GO" id="GO:0002183">
    <property type="term" value="P:cytoplasmic translational initiation"/>
    <property type="evidence" value="ECO:0007669"/>
    <property type="project" value="TreeGrafter"/>
</dbReference>
<dbReference type="InterPro" id="IPR001680">
    <property type="entry name" value="WD40_rpt"/>
</dbReference>
<dbReference type="PANTHER" id="PTHR19877:SF1">
    <property type="entry name" value="EUKARYOTIC TRANSLATION INITIATION FACTOR 3 SUBUNIT I"/>
    <property type="match status" value="1"/>
</dbReference>
<sequence length="324" mass="36084">MNYTYQKFNLKGHERPIVNAQFNLDGDMFLTSSIDKTVCVWCALTCRLLHQFKEFTAAVRAAEFSPDSNYIAAGQNDTELFVFDLSTMRVSHQRTLPPGIKGARSVHWRPDMSSFLVVTASYGASVQVLEYAFSPSQPLGPPARAAALECSPVSSFLLNEVLYIGCDSGNLLFFNAETFEIDEIEDLGYPAADISLFRDAYVAIACTKARKVYVYDAREKFALKTEFDVNTFCAHPTLEIGVLGGGIDAKSVTTTSNVDATLVTQFYDLEHKTLIWEQKLHAGPSWRVRWSPDGLGMISVAEDASSVFIRFESSFLGYSFKAEW</sequence>
<dbReference type="InterPro" id="IPR015943">
    <property type="entry name" value="WD40/YVTN_repeat-like_dom_sf"/>
</dbReference>
<dbReference type="EMBL" id="AUWU02000006">
    <property type="protein sequence ID" value="KAH0571944.1"/>
    <property type="molecule type" value="Genomic_DNA"/>
</dbReference>
<feature type="repeat" description="WD" evidence="5">
    <location>
        <begin position="52"/>
        <end position="93"/>
    </location>
</feature>
<reference evidence="6 7" key="1">
    <citation type="journal article" date="2014" name="PLoS Genet.">
        <title>The Genome of Spironucleus salmonicida Highlights a Fish Pathogen Adapted to Fluctuating Environments.</title>
        <authorList>
            <person name="Xu F."/>
            <person name="Jerlstrom-Hultqvist J."/>
            <person name="Einarsson E."/>
            <person name="Astvaldsson A."/>
            <person name="Svard S.G."/>
            <person name="Andersson J.O."/>
        </authorList>
    </citation>
    <scope>NUCLEOTIDE SEQUENCE</scope>
    <source>
        <strain evidence="7">ATCC 50377</strain>
    </source>
</reference>
<evidence type="ECO:0000313" key="8">
    <source>
        <dbReference type="Proteomes" id="UP000018208"/>
    </source>
</evidence>
<evidence type="ECO:0000313" key="6">
    <source>
        <dbReference type="EMBL" id="EST47049.1"/>
    </source>
</evidence>
<evidence type="ECO:0000313" key="7">
    <source>
        <dbReference type="EMBL" id="KAH0571944.1"/>
    </source>
</evidence>
<feature type="repeat" description="WD" evidence="5">
    <location>
        <begin position="10"/>
        <end position="41"/>
    </location>
</feature>
<proteinExistence type="inferred from homology"/>
<gene>
    <name evidence="6" type="ORF">SS50377_12896</name>
    <name evidence="7" type="ORF">SS50377_26144</name>
</gene>
<evidence type="ECO:0000256" key="2">
    <source>
        <dbReference type="ARBA" id="ARBA00022737"/>
    </source>
</evidence>
<keyword evidence="1 5" id="KW-0853">WD repeat</keyword>
<comment type="similarity">
    <text evidence="3">Belongs to the WD repeat STRAP family.</text>
</comment>
<dbReference type="InterPro" id="IPR036322">
    <property type="entry name" value="WD40_repeat_dom_sf"/>
</dbReference>
<dbReference type="GO" id="GO:0003743">
    <property type="term" value="F:translation initiation factor activity"/>
    <property type="evidence" value="ECO:0007669"/>
    <property type="project" value="UniProtKB-KW"/>
</dbReference>
<evidence type="ECO:0000256" key="4">
    <source>
        <dbReference type="ARBA" id="ARBA00040390"/>
    </source>
</evidence>
<dbReference type="Gene3D" id="2.130.10.10">
    <property type="entry name" value="YVTN repeat-like/Quinoprotein amine dehydrogenase"/>
    <property type="match status" value="1"/>
</dbReference>
<dbReference type="SMART" id="SM00320">
    <property type="entry name" value="WD40"/>
    <property type="match status" value="4"/>
</dbReference>
<dbReference type="VEuPathDB" id="GiardiaDB:SS50377_26144"/>
<keyword evidence="6" id="KW-0396">Initiation factor</keyword>
<keyword evidence="2" id="KW-0677">Repeat</keyword>
<keyword evidence="8" id="KW-1185">Reference proteome</keyword>
<dbReference type="PANTHER" id="PTHR19877">
    <property type="entry name" value="EUKARYOTIC TRANSLATION INITIATION FACTOR 3 SUBUNIT I"/>
    <property type="match status" value="1"/>
</dbReference>
<dbReference type="GO" id="GO:0003723">
    <property type="term" value="F:RNA binding"/>
    <property type="evidence" value="ECO:0007669"/>
    <property type="project" value="TreeGrafter"/>
</dbReference>
<evidence type="ECO:0000256" key="3">
    <source>
        <dbReference type="ARBA" id="ARBA00038394"/>
    </source>
</evidence>
<dbReference type="Pfam" id="PF00400">
    <property type="entry name" value="WD40"/>
    <property type="match status" value="2"/>
</dbReference>
<evidence type="ECO:0000256" key="5">
    <source>
        <dbReference type="PROSITE-ProRule" id="PRU00221"/>
    </source>
</evidence>
<dbReference type="PROSITE" id="PS50294">
    <property type="entry name" value="WD_REPEATS_REGION"/>
    <property type="match status" value="1"/>
</dbReference>
<reference evidence="7" key="2">
    <citation type="submission" date="2020-12" db="EMBL/GenBank/DDBJ databases">
        <title>New Spironucleus salmonicida genome in near-complete chromosomes.</title>
        <authorList>
            <person name="Xu F."/>
            <person name="Kurt Z."/>
            <person name="Jimenez-Gonzalez A."/>
            <person name="Astvaldsson A."/>
            <person name="Andersson J.O."/>
            <person name="Svard S.G."/>
        </authorList>
    </citation>
    <scope>NUCLEOTIDE SEQUENCE</scope>
    <source>
        <strain evidence="7">ATCC 50377</strain>
    </source>
</reference>
<name>V6M1I2_9EUKA</name>
<organism evidence="6">
    <name type="scientific">Spironucleus salmonicida</name>
    <dbReference type="NCBI Taxonomy" id="348837"/>
    <lineage>
        <taxon>Eukaryota</taxon>
        <taxon>Metamonada</taxon>
        <taxon>Diplomonadida</taxon>
        <taxon>Hexamitidae</taxon>
        <taxon>Hexamitinae</taxon>
        <taxon>Spironucleus</taxon>
    </lineage>
</organism>
<protein>
    <recommendedName>
        <fullName evidence="4">Serine-threonine kinase receptor-associated protein</fullName>
    </recommendedName>
</protein>
<dbReference type="EMBL" id="KI546050">
    <property type="protein sequence ID" value="EST47049.1"/>
    <property type="molecule type" value="Genomic_DNA"/>
</dbReference>
<evidence type="ECO:0000256" key="1">
    <source>
        <dbReference type="ARBA" id="ARBA00022574"/>
    </source>
</evidence>
<dbReference type="GO" id="GO:0071541">
    <property type="term" value="C:eukaryotic translation initiation factor 3 complex, eIF3m"/>
    <property type="evidence" value="ECO:0007669"/>
    <property type="project" value="TreeGrafter"/>
</dbReference>
<dbReference type="Proteomes" id="UP000018208">
    <property type="component" value="Unassembled WGS sequence"/>
</dbReference>
<accession>V6M1I2</accession>
<keyword evidence="6" id="KW-0648">Protein biosynthesis</keyword>
<dbReference type="AlphaFoldDB" id="V6M1I2"/>
<dbReference type="OrthoDB" id="24966at2759"/>
<dbReference type="SUPFAM" id="SSF50978">
    <property type="entry name" value="WD40 repeat-like"/>
    <property type="match status" value="1"/>
</dbReference>